<evidence type="ECO:0000256" key="2">
    <source>
        <dbReference type="ARBA" id="ARBA00010075"/>
    </source>
</evidence>
<evidence type="ECO:0000256" key="5">
    <source>
        <dbReference type="ARBA" id="ARBA00023172"/>
    </source>
</evidence>
<dbReference type="PANTHER" id="PTHR35604">
    <property type="entry name" value="TRANSPOSASE INSH FOR INSERTION SEQUENCE ELEMENT IS5A-RELATED"/>
    <property type="match status" value="1"/>
</dbReference>
<dbReference type="InterPro" id="IPR047959">
    <property type="entry name" value="Transpos_IS5"/>
</dbReference>
<accession>A0A5C5TVG5</accession>
<dbReference type="AlphaFoldDB" id="A0A5C5TVG5"/>
<dbReference type="Pfam" id="PF01609">
    <property type="entry name" value="DDE_Tnp_1"/>
    <property type="match status" value="1"/>
</dbReference>
<reference evidence="9 10" key="1">
    <citation type="submission" date="2019-07" db="EMBL/GenBank/DDBJ databases">
        <title>Luteimonas sp. YD-1 nov., isolated from acidic soil.</title>
        <authorList>
            <person name="Zhou J."/>
        </authorList>
    </citation>
    <scope>NUCLEOTIDE SEQUENCE [LARGE SCALE GENOMIC DNA]</scope>
    <source>
        <strain evidence="9 10">YD-1</strain>
    </source>
</reference>
<evidence type="ECO:0000256" key="4">
    <source>
        <dbReference type="ARBA" id="ARBA00023125"/>
    </source>
</evidence>
<organism evidence="9 10">
    <name type="scientific">Luteimonas wenzhouensis</name>
    <dbReference type="NCBI Taxonomy" id="2599615"/>
    <lineage>
        <taxon>Bacteria</taxon>
        <taxon>Pseudomonadati</taxon>
        <taxon>Pseudomonadota</taxon>
        <taxon>Gammaproteobacteria</taxon>
        <taxon>Lysobacterales</taxon>
        <taxon>Lysobacteraceae</taxon>
        <taxon>Luteimonas</taxon>
    </lineage>
</organism>
<dbReference type="InterPro" id="IPR008490">
    <property type="entry name" value="Transposase_InsH_N"/>
</dbReference>
<dbReference type="OrthoDB" id="9774608at2"/>
<evidence type="ECO:0000313" key="9">
    <source>
        <dbReference type="EMBL" id="TWT17200.1"/>
    </source>
</evidence>
<feature type="transmembrane region" description="Helical" evidence="6">
    <location>
        <begin position="21"/>
        <end position="43"/>
    </location>
</feature>
<dbReference type="GO" id="GO:0006313">
    <property type="term" value="P:DNA transposition"/>
    <property type="evidence" value="ECO:0007669"/>
    <property type="project" value="InterPro"/>
</dbReference>
<comment type="function">
    <text evidence="1">Involved in the transposition of the insertion sequence IS5.</text>
</comment>
<dbReference type="Proteomes" id="UP000315949">
    <property type="component" value="Unassembled WGS sequence"/>
</dbReference>
<dbReference type="Pfam" id="PF05598">
    <property type="entry name" value="DUF772"/>
    <property type="match status" value="1"/>
</dbReference>
<keyword evidence="4" id="KW-0238">DNA-binding</keyword>
<proteinExistence type="inferred from homology"/>
<name>A0A5C5TVG5_9GAMM</name>
<keyword evidence="6" id="KW-0812">Transmembrane</keyword>
<evidence type="ECO:0000256" key="1">
    <source>
        <dbReference type="ARBA" id="ARBA00003544"/>
    </source>
</evidence>
<feature type="domain" description="Transposase InsH N-terminal" evidence="8">
    <location>
        <begin position="16"/>
        <end position="109"/>
    </location>
</feature>
<sequence>MQLTFGDAEAMGKRKRTRKEIFLAEMDKVVPWAALLALIAPHYPKMGRPGRQPYPLATMLRIHFLQQWYALSDPGMEEALYEMPVMRRFARLGGLDNIPDETTIHNFRRLLETHDLAPKILERVNAHLARKGQSLRAGTIVDATIIAAPSSTRNKDGKRDPEMHQTKKGNQWHFGMKAHIGVDEESGLVHHVECTAANVADVTQVHKLLHGKEDTIYGDSGYTGADKREELQHVAVGFLIVEKPSKLRAMKNKRERRYAERWEHYKASVRAKVEHPFRVVKRQFGYAKVRYRGLAKNTAQVLTLFALSNLWMVRRQLFPAAG</sequence>
<dbReference type="PANTHER" id="PTHR35604:SF2">
    <property type="entry name" value="TRANSPOSASE INSH FOR INSERTION SEQUENCE ELEMENT IS5A-RELATED"/>
    <property type="match status" value="1"/>
</dbReference>
<comment type="similarity">
    <text evidence="2">Belongs to the transposase 11 family.</text>
</comment>
<keyword evidence="5" id="KW-0233">DNA recombination</keyword>
<keyword evidence="10" id="KW-1185">Reference proteome</keyword>
<dbReference type="GO" id="GO:0003677">
    <property type="term" value="F:DNA binding"/>
    <property type="evidence" value="ECO:0007669"/>
    <property type="project" value="UniProtKB-KW"/>
</dbReference>
<evidence type="ECO:0000313" key="10">
    <source>
        <dbReference type="Proteomes" id="UP000315949"/>
    </source>
</evidence>
<evidence type="ECO:0000259" key="7">
    <source>
        <dbReference type="Pfam" id="PF01609"/>
    </source>
</evidence>
<evidence type="ECO:0000256" key="6">
    <source>
        <dbReference type="SAM" id="Phobius"/>
    </source>
</evidence>
<dbReference type="RefSeq" id="WP_146313507.1">
    <property type="nucleotide sequence ID" value="NZ_VOHE01000009.1"/>
</dbReference>
<evidence type="ECO:0000256" key="3">
    <source>
        <dbReference type="ARBA" id="ARBA00022578"/>
    </source>
</evidence>
<dbReference type="GO" id="GO:0004803">
    <property type="term" value="F:transposase activity"/>
    <property type="evidence" value="ECO:0007669"/>
    <property type="project" value="InterPro"/>
</dbReference>
<gene>
    <name evidence="9" type="ORF">FQY79_14015</name>
</gene>
<comment type="caution">
    <text evidence="9">The sequence shown here is derived from an EMBL/GenBank/DDBJ whole genome shotgun (WGS) entry which is preliminary data.</text>
</comment>
<dbReference type="InterPro" id="IPR002559">
    <property type="entry name" value="Transposase_11"/>
</dbReference>
<feature type="domain" description="Transposase IS4-like" evidence="7">
    <location>
        <begin position="136"/>
        <end position="310"/>
    </location>
</feature>
<keyword evidence="3" id="KW-0815">Transposition</keyword>
<keyword evidence="6" id="KW-0472">Membrane</keyword>
<dbReference type="NCBIfam" id="NF033581">
    <property type="entry name" value="transpos_IS5_4"/>
    <property type="match status" value="1"/>
</dbReference>
<keyword evidence="6" id="KW-1133">Transmembrane helix</keyword>
<evidence type="ECO:0000259" key="8">
    <source>
        <dbReference type="Pfam" id="PF05598"/>
    </source>
</evidence>
<dbReference type="EMBL" id="VOHE01000009">
    <property type="protein sequence ID" value="TWT17200.1"/>
    <property type="molecule type" value="Genomic_DNA"/>
</dbReference>
<protein>
    <submittedName>
        <fullName evidence="9">IS5 family transposase</fullName>
    </submittedName>
</protein>